<dbReference type="Proteomes" id="UP000187074">
    <property type="component" value="Unassembled WGS sequence"/>
</dbReference>
<proteinExistence type="predicted"/>
<gene>
    <name evidence="1" type="ORF">BK123_22250</name>
</gene>
<protein>
    <submittedName>
        <fullName evidence="1">Uncharacterized protein</fullName>
    </submittedName>
</protein>
<dbReference type="RefSeq" id="WP_076324565.1">
    <property type="nucleotide sequence ID" value="NZ_MRTF01000008.1"/>
</dbReference>
<evidence type="ECO:0000313" key="2">
    <source>
        <dbReference type="Proteomes" id="UP000187074"/>
    </source>
</evidence>
<dbReference type="AlphaFoldDB" id="A0A1R1AWH4"/>
<organism evidence="1 2">
    <name type="scientific">Paenibacillus lautus</name>
    <name type="common">Bacillus lautus</name>
    <dbReference type="NCBI Taxonomy" id="1401"/>
    <lineage>
        <taxon>Bacteria</taxon>
        <taxon>Bacillati</taxon>
        <taxon>Bacillota</taxon>
        <taxon>Bacilli</taxon>
        <taxon>Bacillales</taxon>
        <taxon>Paenibacillaceae</taxon>
        <taxon>Paenibacillus</taxon>
    </lineage>
</organism>
<dbReference type="EMBL" id="MRTF01000008">
    <property type="protein sequence ID" value="OME90030.1"/>
    <property type="molecule type" value="Genomic_DNA"/>
</dbReference>
<name>A0A1R1AWH4_PAELA</name>
<comment type="caution">
    <text evidence="1">The sequence shown here is derived from an EMBL/GenBank/DDBJ whole genome shotgun (WGS) entry which is preliminary data.</text>
</comment>
<sequence length="161" mass="19108">MGTSAYFLVLANSKIELTKLIEDVKNICIENNFYMSPISNNSQSESIVKHVSVEIALAKRTDIYEAPTNDVLVDLYDEPYKYQYHSFSWYDEEIDFFNIAIIDEVYNNEKITLVLSCEILKRYPEIKLWIEGNWFYTLDDIERISNRPYNNEWCYKNPIDL</sequence>
<evidence type="ECO:0000313" key="1">
    <source>
        <dbReference type="EMBL" id="OME90030.1"/>
    </source>
</evidence>
<reference evidence="1 2" key="1">
    <citation type="submission" date="2016-11" db="EMBL/GenBank/DDBJ databases">
        <title>Paenibacillus species isolates.</title>
        <authorList>
            <person name="Beno S.M."/>
        </authorList>
    </citation>
    <scope>NUCLEOTIDE SEQUENCE [LARGE SCALE GENOMIC DNA]</scope>
    <source>
        <strain evidence="1 2">FSL F4-0100</strain>
    </source>
</reference>
<accession>A0A1R1AWH4</accession>
<dbReference type="STRING" id="1401.BK123_22250"/>
<dbReference type="OrthoDB" id="2640562at2"/>